<dbReference type="PANTHER" id="PTHR24567:SF74">
    <property type="entry name" value="HTH-TYPE TRANSCRIPTIONAL REGULATOR ARCR"/>
    <property type="match status" value="1"/>
</dbReference>
<accession>A0ABQ4PZI7</accession>
<dbReference type="Pfam" id="PF13545">
    <property type="entry name" value="HTH_Crp_2"/>
    <property type="match status" value="1"/>
</dbReference>
<dbReference type="SUPFAM" id="SSF46785">
    <property type="entry name" value="Winged helix' DNA-binding domain"/>
    <property type="match status" value="1"/>
</dbReference>
<dbReference type="Gene3D" id="2.60.120.10">
    <property type="entry name" value="Jelly Rolls"/>
    <property type="match status" value="1"/>
</dbReference>
<dbReference type="SMART" id="SM00100">
    <property type="entry name" value="cNMP"/>
    <property type="match status" value="1"/>
</dbReference>
<evidence type="ECO:0000256" key="1">
    <source>
        <dbReference type="ARBA" id="ARBA00023015"/>
    </source>
</evidence>
<gene>
    <name evidence="6" type="ORF">NCCP691_02540</name>
</gene>
<dbReference type="RefSeq" id="WP_220806416.1">
    <property type="nucleotide sequence ID" value="NZ_BPMK01000001.1"/>
</dbReference>
<name>A0ABQ4PZI7_9BURK</name>
<keyword evidence="1" id="KW-0805">Transcription regulation</keyword>
<dbReference type="Gene3D" id="1.10.10.10">
    <property type="entry name" value="Winged helix-like DNA-binding domain superfamily/Winged helix DNA-binding domain"/>
    <property type="match status" value="1"/>
</dbReference>
<dbReference type="PROSITE" id="PS51063">
    <property type="entry name" value="HTH_CRP_2"/>
    <property type="match status" value="1"/>
</dbReference>
<dbReference type="InterPro" id="IPR014710">
    <property type="entry name" value="RmlC-like_jellyroll"/>
</dbReference>
<comment type="caution">
    <text evidence="6">The sequence shown here is derived from an EMBL/GenBank/DDBJ whole genome shotgun (WGS) entry which is preliminary data.</text>
</comment>
<keyword evidence="7" id="KW-1185">Reference proteome</keyword>
<dbReference type="SUPFAM" id="SSF51206">
    <property type="entry name" value="cAMP-binding domain-like"/>
    <property type="match status" value="1"/>
</dbReference>
<feature type="domain" description="HTH crp-type" evidence="5">
    <location>
        <begin position="153"/>
        <end position="225"/>
    </location>
</feature>
<dbReference type="PROSITE" id="PS50042">
    <property type="entry name" value="CNMP_BINDING_3"/>
    <property type="match status" value="1"/>
</dbReference>
<organism evidence="6 7">
    <name type="scientific">Noviherbaspirillum aridicola</name>
    <dbReference type="NCBI Taxonomy" id="2849687"/>
    <lineage>
        <taxon>Bacteria</taxon>
        <taxon>Pseudomonadati</taxon>
        <taxon>Pseudomonadota</taxon>
        <taxon>Betaproteobacteria</taxon>
        <taxon>Burkholderiales</taxon>
        <taxon>Oxalobacteraceae</taxon>
        <taxon>Noviherbaspirillum</taxon>
    </lineage>
</organism>
<feature type="domain" description="Cyclic nucleotide-binding" evidence="4">
    <location>
        <begin position="19"/>
        <end position="116"/>
    </location>
</feature>
<keyword evidence="2" id="KW-0238">DNA-binding</keyword>
<reference evidence="6 7" key="1">
    <citation type="journal article" date="2022" name="Int. J. Syst. Evol. Microbiol.">
        <title>Noviherbaspirillum aridicola sp. nov., isolated from an arid soil in Pakistan.</title>
        <authorList>
            <person name="Khan I.U."/>
            <person name="Saqib M."/>
            <person name="Amin A."/>
            <person name="Hussain F."/>
            <person name="Li L."/>
            <person name="Liu Y.H."/>
            <person name="Fang B.Z."/>
            <person name="Ahmed I."/>
            <person name="Li W.J."/>
        </authorList>
    </citation>
    <scope>NUCLEOTIDE SEQUENCE [LARGE SCALE GENOMIC DNA]</scope>
    <source>
        <strain evidence="6 7">NCCP-691</strain>
    </source>
</reference>
<dbReference type="InterPro" id="IPR036388">
    <property type="entry name" value="WH-like_DNA-bd_sf"/>
</dbReference>
<evidence type="ECO:0000256" key="3">
    <source>
        <dbReference type="ARBA" id="ARBA00023163"/>
    </source>
</evidence>
<dbReference type="CDD" id="cd00038">
    <property type="entry name" value="CAP_ED"/>
    <property type="match status" value="1"/>
</dbReference>
<evidence type="ECO:0000256" key="2">
    <source>
        <dbReference type="ARBA" id="ARBA00023125"/>
    </source>
</evidence>
<dbReference type="Proteomes" id="UP000887222">
    <property type="component" value="Unassembled WGS sequence"/>
</dbReference>
<protein>
    <submittedName>
        <fullName evidence="6">Transcriptional regulator</fullName>
    </submittedName>
</protein>
<dbReference type="SMART" id="SM00419">
    <property type="entry name" value="HTH_CRP"/>
    <property type="match status" value="1"/>
</dbReference>
<dbReference type="InterPro" id="IPR018490">
    <property type="entry name" value="cNMP-bd_dom_sf"/>
</dbReference>
<dbReference type="InterPro" id="IPR050397">
    <property type="entry name" value="Env_Response_Regulators"/>
</dbReference>
<dbReference type="InterPro" id="IPR012318">
    <property type="entry name" value="HTH_CRP"/>
</dbReference>
<dbReference type="PANTHER" id="PTHR24567">
    <property type="entry name" value="CRP FAMILY TRANSCRIPTIONAL REGULATORY PROTEIN"/>
    <property type="match status" value="1"/>
</dbReference>
<evidence type="ECO:0000259" key="4">
    <source>
        <dbReference type="PROSITE" id="PS50042"/>
    </source>
</evidence>
<dbReference type="InterPro" id="IPR000595">
    <property type="entry name" value="cNMP-bd_dom"/>
</dbReference>
<dbReference type="InterPro" id="IPR036390">
    <property type="entry name" value="WH_DNA-bd_sf"/>
</dbReference>
<evidence type="ECO:0000259" key="5">
    <source>
        <dbReference type="PROSITE" id="PS51063"/>
    </source>
</evidence>
<proteinExistence type="predicted"/>
<dbReference type="EMBL" id="BPMK01000001">
    <property type="protein sequence ID" value="GIZ50240.1"/>
    <property type="molecule type" value="Genomic_DNA"/>
</dbReference>
<dbReference type="Pfam" id="PF00027">
    <property type="entry name" value="cNMP_binding"/>
    <property type="match status" value="1"/>
</dbReference>
<sequence>MQAGQGIDRYLATMRAGSWFQALPDGLRAQLERLALVRRMDAGSLLFARGDAPDGLYCVVEGAVRVAGISESGKEAVLAIVEAPHWFGEIALFDGQARTHDAWAEGTTVLLHIPQQPLLAALRDNPAWWREFGLLLTQKLRTTFLVLEDWALLPAAGRLARRLVSIAEGYGEWKDRSRRLLYVSQEQLALMLSLSRQSVNQILKQWESRGLVRLSRGGIELLDIDGLRALAAS</sequence>
<evidence type="ECO:0000313" key="7">
    <source>
        <dbReference type="Proteomes" id="UP000887222"/>
    </source>
</evidence>
<evidence type="ECO:0000313" key="6">
    <source>
        <dbReference type="EMBL" id="GIZ50240.1"/>
    </source>
</evidence>
<keyword evidence="3" id="KW-0804">Transcription</keyword>